<comment type="caution">
    <text evidence="2">The sequence shown here is derived from an EMBL/GenBank/DDBJ whole genome shotgun (WGS) entry which is preliminary data.</text>
</comment>
<evidence type="ECO:0000256" key="1">
    <source>
        <dbReference type="SAM" id="Phobius"/>
    </source>
</evidence>
<sequence>MFTVISFLLATALVVLCTLDLAISWPWRHARPVFDWTYLGVGITMLWLTYDVFKDQSRR</sequence>
<dbReference type="RefSeq" id="WP_339939763.1">
    <property type="nucleotide sequence ID" value="NZ_BAABGA010000035.1"/>
</dbReference>
<evidence type="ECO:0000313" key="3">
    <source>
        <dbReference type="Proteomes" id="UP001500840"/>
    </source>
</evidence>
<accession>A0ABP8MUQ0</accession>
<keyword evidence="1" id="KW-1133">Transmembrane helix</keyword>
<evidence type="ECO:0000313" key="2">
    <source>
        <dbReference type="EMBL" id="GAA4454539.1"/>
    </source>
</evidence>
<keyword evidence="3" id="KW-1185">Reference proteome</keyword>
<gene>
    <name evidence="2" type="ORF">GCM10023156_27150</name>
</gene>
<name>A0ABP8MUQ0_9BACT</name>
<protein>
    <submittedName>
        <fullName evidence="2">Uncharacterized protein</fullName>
    </submittedName>
</protein>
<dbReference type="Proteomes" id="UP001500840">
    <property type="component" value="Unassembled WGS sequence"/>
</dbReference>
<proteinExistence type="predicted"/>
<feature type="transmembrane region" description="Helical" evidence="1">
    <location>
        <begin position="34"/>
        <end position="53"/>
    </location>
</feature>
<organism evidence="2 3">
    <name type="scientific">Novipirellula rosea</name>
    <dbReference type="NCBI Taxonomy" id="1031540"/>
    <lineage>
        <taxon>Bacteria</taxon>
        <taxon>Pseudomonadati</taxon>
        <taxon>Planctomycetota</taxon>
        <taxon>Planctomycetia</taxon>
        <taxon>Pirellulales</taxon>
        <taxon>Pirellulaceae</taxon>
        <taxon>Novipirellula</taxon>
    </lineage>
</organism>
<keyword evidence="1" id="KW-0472">Membrane</keyword>
<reference evidence="3" key="1">
    <citation type="journal article" date="2019" name="Int. J. Syst. Evol. Microbiol.">
        <title>The Global Catalogue of Microorganisms (GCM) 10K type strain sequencing project: providing services to taxonomists for standard genome sequencing and annotation.</title>
        <authorList>
            <consortium name="The Broad Institute Genomics Platform"/>
            <consortium name="The Broad Institute Genome Sequencing Center for Infectious Disease"/>
            <person name="Wu L."/>
            <person name="Ma J."/>
        </authorList>
    </citation>
    <scope>NUCLEOTIDE SEQUENCE [LARGE SCALE GENOMIC DNA]</scope>
    <source>
        <strain evidence="3">JCM 17759</strain>
    </source>
</reference>
<keyword evidence="1" id="KW-0812">Transmembrane</keyword>
<dbReference type="EMBL" id="BAABGA010000035">
    <property type="protein sequence ID" value="GAA4454539.1"/>
    <property type="molecule type" value="Genomic_DNA"/>
</dbReference>